<accession>A0A0N0U941</accession>
<comment type="caution">
    <text evidence="1">The sequence shown here is derived from an EMBL/GenBank/DDBJ whole genome shotgun (WGS) entry which is preliminary data.</text>
</comment>
<evidence type="ECO:0000313" key="1">
    <source>
        <dbReference type="EMBL" id="KOX92683.1"/>
    </source>
</evidence>
<reference evidence="1 2" key="1">
    <citation type="submission" date="2015-08" db="EMBL/GenBank/DDBJ databases">
        <title>Genomes of Isolates from Cabo Rojo, PR.</title>
        <authorList>
            <person name="Sanchez-Nieves R.L."/>
            <person name="Montalvo-Rodriguez R."/>
        </authorList>
    </citation>
    <scope>NUCLEOTIDE SEQUENCE [LARGE SCALE GENOMIC DNA]</scope>
    <source>
        <strain evidence="1 2">SL3</strain>
    </source>
</reference>
<sequence>MPDIRRDEELESPVPPAVPVDVATSHFEAARERVHSLLATLPTPLGPDEVPNGHVRQHLTDAASTASDGLDEARTARTGLVALRDLRSAREHARYAAAGWSVVDRGRTDAPFREEHSRTVLAAREARQAHEYVGTDPVRAALVHARIETGLRRADQTDGAPRADSELLAVAEWGERAESAQAYLDNARHLGSQFEAALPADVGTLESVLADGAQTLLAAVRDRREALPPEGTAGDRTPGRMVLEDLRWEAESGTSSLSEAIGPASAVVDATGRLAQFRALERIGTRREADELARPTSAAAIRDIRRTARDALTAALESSARPELVRTILVDAGYKVMGADRHLSQHRGAVSVSALDRSVAGYWHATALARAAPPAARQAVQALKSG</sequence>
<name>A0A0N0U941_9EURY</name>
<evidence type="ECO:0000313" key="2">
    <source>
        <dbReference type="Proteomes" id="UP000037729"/>
    </source>
</evidence>
<gene>
    <name evidence="1" type="ORF">AMS69_14150</name>
</gene>
<dbReference type="PATRIC" id="fig|1705562.3.peg.3441"/>
<dbReference type="AlphaFoldDB" id="A0A0N0U941"/>
<protein>
    <submittedName>
        <fullName evidence="1">Uncharacterized protein</fullName>
    </submittedName>
</protein>
<organism evidence="1 2">
    <name type="scientific">Haloarcula rubripromontorii</name>
    <dbReference type="NCBI Taxonomy" id="1705562"/>
    <lineage>
        <taxon>Archaea</taxon>
        <taxon>Methanobacteriati</taxon>
        <taxon>Methanobacteriota</taxon>
        <taxon>Stenosarchaea group</taxon>
        <taxon>Halobacteria</taxon>
        <taxon>Halobacteriales</taxon>
        <taxon>Haloarculaceae</taxon>
        <taxon>Haloarcula</taxon>
    </lineage>
</organism>
<proteinExistence type="predicted"/>
<dbReference type="EMBL" id="LIUF01000004">
    <property type="protein sequence ID" value="KOX92683.1"/>
    <property type="molecule type" value="Genomic_DNA"/>
</dbReference>
<keyword evidence="2" id="KW-1185">Reference proteome</keyword>
<dbReference type="Proteomes" id="UP000037729">
    <property type="component" value="Unassembled WGS sequence"/>
</dbReference>